<evidence type="ECO:0000256" key="2">
    <source>
        <dbReference type="SAM" id="SignalP"/>
    </source>
</evidence>
<reference evidence="3 4" key="1">
    <citation type="submission" date="2007-06" db="EMBL/GenBank/DDBJ databases">
        <authorList>
            <person name="Shimkets L."/>
            <person name="Ferriera S."/>
            <person name="Johnson J."/>
            <person name="Kravitz S."/>
            <person name="Beeson K."/>
            <person name="Sutton G."/>
            <person name="Rogers Y.-H."/>
            <person name="Friedman R."/>
            <person name="Frazier M."/>
            <person name="Venter J.C."/>
        </authorList>
    </citation>
    <scope>NUCLEOTIDE SEQUENCE [LARGE SCALE GENOMIC DNA]</scope>
    <source>
        <strain evidence="3 4">SIR-1</strain>
    </source>
</reference>
<evidence type="ECO:0000313" key="3">
    <source>
        <dbReference type="EMBL" id="EDM81901.1"/>
    </source>
</evidence>
<dbReference type="AlphaFoldDB" id="A6FX77"/>
<dbReference type="OrthoDB" id="1488584at2"/>
<evidence type="ECO:0000313" key="4">
    <source>
        <dbReference type="Proteomes" id="UP000005801"/>
    </source>
</evidence>
<dbReference type="EMBL" id="ABCS01000001">
    <property type="protein sequence ID" value="EDM81901.1"/>
    <property type="molecule type" value="Genomic_DNA"/>
</dbReference>
<feature type="chain" id="PRO_5002697182" evidence="2">
    <location>
        <begin position="36"/>
        <end position="882"/>
    </location>
</feature>
<comment type="caution">
    <text evidence="3">The sequence shown here is derived from an EMBL/GenBank/DDBJ whole genome shotgun (WGS) entry which is preliminary data.</text>
</comment>
<proteinExistence type="predicted"/>
<gene>
    <name evidence="3" type="ORF">PPSIR1_05523</name>
</gene>
<evidence type="ECO:0000256" key="1">
    <source>
        <dbReference type="SAM" id="Coils"/>
    </source>
</evidence>
<feature type="signal peptide" evidence="2">
    <location>
        <begin position="1"/>
        <end position="35"/>
    </location>
</feature>
<dbReference type="RefSeq" id="WP_006969076.1">
    <property type="nucleotide sequence ID" value="NZ_ABCS01000001.1"/>
</dbReference>
<keyword evidence="4" id="KW-1185">Reference proteome</keyword>
<dbReference type="STRING" id="391625.PPSIR1_05523"/>
<feature type="coiled-coil region" evidence="1">
    <location>
        <begin position="636"/>
        <end position="663"/>
    </location>
</feature>
<keyword evidence="1" id="KW-0175">Coiled coil</keyword>
<accession>A6FX77</accession>
<dbReference type="Proteomes" id="UP000005801">
    <property type="component" value="Unassembled WGS sequence"/>
</dbReference>
<protein>
    <submittedName>
        <fullName evidence="3">Uncharacterized protein</fullName>
    </submittedName>
</protein>
<keyword evidence="2" id="KW-0732">Signal</keyword>
<organism evidence="3 4">
    <name type="scientific">Plesiocystis pacifica SIR-1</name>
    <dbReference type="NCBI Taxonomy" id="391625"/>
    <lineage>
        <taxon>Bacteria</taxon>
        <taxon>Pseudomonadati</taxon>
        <taxon>Myxococcota</taxon>
        <taxon>Polyangia</taxon>
        <taxon>Nannocystales</taxon>
        <taxon>Nannocystaceae</taxon>
        <taxon>Plesiocystis</taxon>
    </lineage>
</organism>
<name>A6FX77_9BACT</name>
<sequence>MTTPRPSSIPACFARRLGAGLLALACWAAPALAQAAPPSEDAPSGNLPWAESSMSVDDPLAKRNADSPLNFLSEEEYLRIARTEPISVPTQVVLSSDFPKRLANSCTELDNLHSDEWGGSANIDLTSLISGDLDSRDLFEHLQDLGASSTKEEVMQAAQELAAVGTELGLICDHLAGLDGGLQTRDVEVLRAAYNDNGVTLTQLIEVLSKSSEQLLELLTAPERGYEDAKAAFIEAVDIGTSGTPQSIGSLTSLGSAGSTLFNGIAEFVIDRAKEEAIAYVREQLTETVCGSDIGVFIPLTCDALETVDSGVSLNVMGATLNAALISDLQNMPDRLMVLVGERAPRAGHAATLVRVFLSLAQDAREHGDPLAYIVSLHAASEVDCERGNPASNTGDGACADSMALLRLASALAYGVVAQESSDNDYFKSLGVAFAIEQRVADMPRSSRQRLESMVPELTWTAEGELRFSPTQLALMHRMIIDSVVTIELLRDRVTELGDPNNPSPPTTQDVLSTAAVAAVGLANIGVDMLELARLAQLQRNAAEAGARLDGPASPEPASALLAAPVAAPTSPMLQLGAAPSTAPAAPKAEQLDMLRDLLEHASDLFSLADDLSSNDWSRAVPQALSTAVDLLNAYAGDAQDAADEAREKAKQLEDQFDALRRYLPIFIELANAKSSAEVSATLQAAFPAGGYKLKYRQPAMAINMMLGAYGGALYGNAINGDGTTTQGLSNGEFAMFAPIGLHLTGPLAKNRARPWHLGLLVAVLDIGGITTSKWVLEGSSTNATADGGEEETSVGEPQNFNYAGLVSPGGYFTIGAAKSPFVFGLGASYSPFAQELSTVVTDANGDEVSTDTSYLGTLRFGAFIAVDITLVSFALRTRDKG</sequence>